<proteinExistence type="predicted"/>
<dbReference type="EMBL" id="NCVQ01000003">
    <property type="protein sequence ID" value="PWZ41723.1"/>
    <property type="molecule type" value="Genomic_DNA"/>
</dbReference>
<comment type="caution">
    <text evidence="2">The sequence shown here is derived from an EMBL/GenBank/DDBJ whole genome shotgun (WGS) entry which is preliminary data.</text>
</comment>
<dbReference type="PANTHER" id="PTHR12192">
    <property type="entry name" value="CATION TRANSPORT PROTEIN CHAC-RELATED"/>
    <property type="match status" value="1"/>
</dbReference>
<protein>
    <submittedName>
        <fullName evidence="2">Gamma-glutamylcyclotransferase 2-2</fullName>
    </submittedName>
</protein>
<keyword evidence="2" id="KW-0808">Transferase</keyword>
<name>A0A3L6G4R7_MAIZE</name>
<dbReference type="GO" id="GO:0016740">
    <property type="term" value="F:transferase activity"/>
    <property type="evidence" value="ECO:0007669"/>
    <property type="project" value="UniProtKB-KW"/>
</dbReference>
<dbReference type="Pfam" id="PF04752">
    <property type="entry name" value="ChaC"/>
    <property type="match status" value="2"/>
</dbReference>
<dbReference type="AlphaFoldDB" id="A0A3L6G4R7"/>
<dbReference type="GO" id="GO:0061928">
    <property type="term" value="F:glutathione specific gamma-glutamylcyclotransferase activity"/>
    <property type="evidence" value="ECO:0007669"/>
    <property type="project" value="InterPro"/>
</dbReference>
<dbReference type="Proteomes" id="UP000251960">
    <property type="component" value="Chromosome 2"/>
</dbReference>
<dbReference type="InterPro" id="IPR029058">
    <property type="entry name" value="AB_hydrolase_fold"/>
</dbReference>
<keyword evidence="1" id="KW-0456">Lyase</keyword>
<organism evidence="2">
    <name type="scientific">Zea mays</name>
    <name type="common">Maize</name>
    <dbReference type="NCBI Taxonomy" id="4577"/>
    <lineage>
        <taxon>Eukaryota</taxon>
        <taxon>Viridiplantae</taxon>
        <taxon>Streptophyta</taxon>
        <taxon>Embryophyta</taxon>
        <taxon>Tracheophyta</taxon>
        <taxon>Spermatophyta</taxon>
        <taxon>Magnoliopsida</taxon>
        <taxon>Liliopsida</taxon>
        <taxon>Poales</taxon>
        <taxon>Poaceae</taxon>
        <taxon>PACMAD clade</taxon>
        <taxon>Panicoideae</taxon>
        <taxon>Andropogonodae</taxon>
        <taxon>Andropogoneae</taxon>
        <taxon>Tripsacinae</taxon>
        <taxon>Zea</taxon>
    </lineage>
</organism>
<dbReference type="ExpressionAtlas" id="A0A3L6G4R7">
    <property type="expression patterns" value="baseline and differential"/>
</dbReference>
<dbReference type="PANTHER" id="PTHR12192:SF19">
    <property type="entry name" value="GAMMA-GLUTAMYLCYCLOTRANSFERASE 2-2"/>
    <property type="match status" value="1"/>
</dbReference>
<evidence type="ECO:0000256" key="1">
    <source>
        <dbReference type="ARBA" id="ARBA00023239"/>
    </source>
</evidence>
<evidence type="ECO:0000313" key="2">
    <source>
        <dbReference type="EMBL" id="PWZ41723.1"/>
    </source>
</evidence>
<reference evidence="2" key="1">
    <citation type="journal article" date="2018" name="Nat. Genet.">
        <title>Extensive intraspecific gene order and gene structural variations between Mo17 and other maize genomes.</title>
        <authorList>
            <person name="Sun S."/>
            <person name="Zhou Y."/>
            <person name="Chen J."/>
            <person name="Shi J."/>
            <person name="Zhao H."/>
            <person name="Zhao H."/>
            <person name="Song W."/>
            <person name="Zhang M."/>
            <person name="Cui Y."/>
            <person name="Dong X."/>
            <person name="Liu H."/>
            <person name="Ma X."/>
            <person name="Jiao Y."/>
            <person name="Wang B."/>
            <person name="Wei X."/>
            <person name="Stein J.C."/>
            <person name="Glaubitz J.C."/>
            <person name="Lu F."/>
            <person name="Yu G."/>
            <person name="Liang C."/>
            <person name="Fengler K."/>
            <person name="Li B."/>
            <person name="Rafalski A."/>
            <person name="Schnable P.S."/>
            <person name="Ware D.H."/>
            <person name="Buckler E.S."/>
            <person name="Lai J."/>
        </authorList>
    </citation>
    <scope>NUCLEOTIDE SEQUENCE [LARGE SCALE GENOMIC DNA]</scope>
    <source>
        <tissue evidence="2">Seedling</tissue>
    </source>
</reference>
<dbReference type="InterPro" id="IPR006840">
    <property type="entry name" value="ChaC"/>
</dbReference>
<sequence length="326" mass="36298">MVLWVFGYSSLIWNPSFDFDDKILGFIKCYNRTFNLGMDACFAGACLGLGTPSLTRTSASTSSLVLFPTPASCIDHRGTPEHPARTCTLETDEEAICWGIAYCVKGVPEKELKAMQYLERRECEYDQKISIDFYKEGDPVKPAVTGVLVFVSTPDPIGNKYYLGPAPLQDMARQIAIANGPTGYNRDYLFSMEKALASISHEDDSIIELANEVRKVLNRTKEAKITGANASLKSHAHYVFYYDLVSSPWRVNSSTTSRVSRWTMARSTARLAATTGHYPVCYEHNPVHFVGHSAGVQVVRVLHQMLADKRDGSCELEYKIRAPKLG</sequence>
<dbReference type="GO" id="GO:0006751">
    <property type="term" value="P:glutathione catabolic process"/>
    <property type="evidence" value="ECO:0007669"/>
    <property type="project" value="InterPro"/>
</dbReference>
<gene>
    <name evidence="2" type="primary">GGCT2:2_4</name>
    <name evidence="2" type="ORF">Zm00014a_010166</name>
</gene>
<accession>A0A3L6G4R7</accession>
<dbReference type="Gene3D" id="3.40.50.1820">
    <property type="entry name" value="alpha/beta hydrolase"/>
    <property type="match status" value="1"/>
</dbReference>